<accession>A0A1H6FJ43</accession>
<feature type="region of interest" description="Disordered" evidence="5">
    <location>
        <begin position="54"/>
        <end position="91"/>
    </location>
</feature>
<evidence type="ECO:0000256" key="1">
    <source>
        <dbReference type="ARBA" id="ARBA00023015"/>
    </source>
</evidence>
<dbReference type="InterPro" id="IPR013325">
    <property type="entry name" value="RNA_pol_sigma_r2"/>
</dbReference>
<dbReference type="InterPro" id="IPR009042">
    <property type="entry name" value="RNA_pol_sigma70_r1_2"/>
</dbReference>
<name>A0A1H6FJ43_THEAL</name>
<evidence type="ECO:0000313" key="8">
    <source>
        <dbReference type="Proteomes" id="UP000222056"/>
    </source>
</evidence>
<dbReference type="InterPro" id="IPR007624">
    <property type="entry name" value="RNA_pol_sigma70_r3"/>
</dbReference>
<dbReference type="InterPro" id="IPR013324">
    <property type="entry name" value="RNA_pol_sigma_r3/r4-like"/>
</dbReference>
<dbReference type="Pfam" id="PF04539">
    <property type="entry name" value="Sigma70_r3"/>
    <property type="match status" value="1"/>
</dbReference>
<dbReference type="OrthoDB" id="9804285at2"/>
<dbReference type="Pfam" id="PF04545">
    <property type="entry name" value="Sigma70_r4"/>
    <property type="match status" value="1"/>
</dbReference>
<protein>
    <submittedName>
        <fullName evidence="7">RNA polymerase, sigma 38 subunit, RpoS</fullName>
    </submittedName>
</protein>
<keyword evidence="1" id="KW-0805">Transcription regulation</keyword>
<keyword evidence="3" id="KW-0238">DNA-binding</keyword>
<proteinExistence type="predicted"/>
<dbReference type="Gene3D" id="1.10.601.10">
    <property type="entry name" value="RNA Polymerase Primary Sigma Factor"/>
    <property type="match status" value="2"/>
</dbReference>
<reference evidence="8" key="1">
    <citation type="submission" date="2016-10" db="EMBL/GenBank/DDBJ databases">
        <authorList>
            <person name="Varghese N."/>
            <person name="Submissions S."/>
        </authorList>
    </citation>
    <scope>NUCLEOTIDE SEQUENCE [LARGE SCALE GENOMIC DNA]</scope>
    <source>
        <strain evidence="8">ATCC 35263</strain>
    </source>
</reference>
<evidence type="ECO:0000256" key="4">
    <source>
        <dbReference type="ARBA" id="ARBA00023163"/>
    </source>
</evidence>
<evidence type="ECO:0000313" key="7">
    <source>
        <dbReference type="EMBL" id="SEH10220.1"/>
    </source>
</evidence>
<dbReference type="PANTHER" id="PTHR30603">
    <property type="entry name" value="RNA POLYMERASE SIGMA FACTOR RPO"/>
    <property type="match status" value="1"/>
</dbReference>
<dbReference type="SUPFAM" id="SSF88946">
    <property type="entry name" value="Sigma2 domain of RNA polymerase sigma factors"/>
    <property type="match status" value="1"/>
</dbReference>
<evidence type="ECO:0000256" key="5">
    <source>
        <dbReference type="SAM" id="MobiDB-lite"/>
    </source>
</evidence>
<keyword evidence="2" id="KW-0731">Sigma factor</keyword>
<dbReference type="InterPro" id="IPR014284">
    <property type="entry name" value="RNA_pol_sigma-70_dom"/>
</dbReference>
<dbReference type="PRINTS" id="PR00046">
    <property type="entry name" value="SIGMA70FCT"/>
</dbReference>
<dbReference type="NCBIfam" id="TIGR02937">
    <property type="entry name" value="sigma70-ECF"/>
    <property type="match status" value="1"/>
</dbReference>
<dbReference type="SUPFAM" id="SSF88659">
    <property type="entry name" value="Sigma3 and sigma4 domains of RNA polymerase sigma factors"/>
    <property type="match status" value="2"/>
</dbReference>
<dbReference type="AlphaFoldDB" id="A0A1H6FJ43"/>
<dbReference type="EMBL" id="FNWJ01000001">
    <property type="protein sequence ID" value="SEH10220.1"/>
    <property type="molecule type" value="Genomic_DNA"/>
</dbReference>
<organism evidence="7 8">
    <name type="scientific">Thermoleophilum album</name>
    <dbReference type="NCBI Taxonomy" id="29539"/>
    <lineage>
        <taxon>Bacteria</taxon>
        <taxon>Bacillati</taxon>
        <taxon>Actinomycetota</taxon>
        <taxon>Thermoleophilia</taxon>
        <taxon>Thermoleophilales</taxon>
        <taxon>Thermoleophilaceae</taxon>
        <taxon>Thermoleophilum</taxon>
    </lineage>
</organism>
<dbReference type="InterPro" id="IPR007627">
    <property type="entry name" value="RNA_pol_sigma70_r2"/>
</dbReference>
<dbReference type="InterPro" id="IPR000943">
    <property type="entry name" value="RNA_pol_sigma70"/>
</dbReference>
<dbReference type="STRING" id="29539.SAMN02745716_0067"/>
<dbReference type="Gene3D" id="1.10.10.10">
    <property type="entry name" value="Winged helix-like DNA-binding domain superfamily/Winged helix DNA-binding domain"/>
    <property type="match status" value="2"/>
</dbReference>
<dbReference type="CDD" id="cd06171">
    <property type="entry name" value="Sigma70_r4"/>
    <property type="match status" value="1"/>
</dbReference>
<sequence>MNRTIEREEYEIRDETFTLDRDPVGYEDDFELDADRGEVEPFAPALEEELELAPLEAQLDRPEEVDEELLGESFEERAAGDVEDEEEAEESALERVLRQAQAETPDTTDTLQLFFAEARKYPLLTAEEEVELAKRIERGDLAAKERMINSNLRLVISVARRYQGQGLPLPDLIQEGMLGLIRAVEKFDWRKGFKFSTYGTLWIRQAIGRGLANSSRTVRLPVHIGAQARKIVDAERKLSARLGRSPRLDEIADEVGLPLEEVEEILRADRAPTSLDQGVGEDGDTSLGDLIARDEEGPDEQVASQLSHELLRRKVEELPEPERKVVTLRFGIGRDQPGSIAETGRRLGLSERKVRELERRALQRLADDEALAELRDAA</sequence>
<dbReference type="Proteomes" id="UP000222056">
    <property type="component" value="Unassembled WGS sequence"/>
</dbReference>
<feature type="domain" description="RNA polymerase sigma-70" evidence="6">
    <location>
        <begin position="171"/>
        <end position="184"/>
    </location>
</feature>
<keyword evidence="8" id="KW-1185">Reference proteome</keyword>
<feature type="compositionally biased region" description="Acidic residues" evidence="5">
    <location>
        <begin position="81"/>
        <end position="91"/>
    </location>
</feature>
<dbReference type="GO" id="GO:0016987">
    <property type="term" value="F:sigma factor activity"/>
    <property type="evidence" value="ECO:0007669"/>
    <property type="project" value="UniProtKB-KW"/>
</dbReference>
<dbReference type="PROSITE" id="PS00715">
    <property type="entry name" value="SIGMA70_1"/>
    <property type="match status" value="1"/>
</dbReference>
<dbReference type="Pfam" id="PF00140">
    <property type="entry name" value="Sigma70_r1_2"/>
    <property type="match status" value="1"/>
</dbReference>
<dbReference type="RefSeq" id="WP_093115176.1">
    <property type="nucleotide sequence ID" value="NZ_FNWJ01000001.1"/>
</dbReference>
<dbReference type="Pfam" id="PF04542">
    <property type="entry name" value="Sigma70_r2"/>
    <property type="match status" value="1"/>
</dbReference>
<dbReference type="PANTHER" id="PTHR30603:SF47">
    <property type="entry name" value="RNA POLYMERASE SIGMA FACTOR SIGD, CHLOROPLASTIC"/>
    <property type="match status" value="1"/>
</dbReference>
<keyword evidence="4" id="KW-0804">Transcription</keyword>
<dbReference type="GO" id="GO:0006352">
    <property type="term" value="P:DNA-templated transcription initiation"/>
    <property type="evidence" value="ECO:0007669"/>
    <property type="project" value="InterPro"/>
</dbReference>
<evidence type="ECO:0000259" key="6">
    <source>
        <dbReference type="PROSITE" id="PS00715"/>
    </source>
</evidence>
<evidence type="ECO:0000256" key="2">
    <source>
        <dbReference type="ARBA" id="ARBA00023082"/>
    </source>
</evidence>
<dbReference type="GO" id="GO:0003677">
    <property type="term" value="F:DNA binding"/>
    <property type="evidence" value="ECO:0007669"/>
    <property type="project" value="UniProtKB-KW"/>
</dbReference>
<dbReference type="InterPro" id="IPR036388">
    <property type="entry name" value="WH-like_DNA-bd_sf"/>
</dbReference>
<gene>
    <name evidence="7" type="ORF">SAMN02745716_0067</name>
</gene>
<dbReference type="InterPro" id="IPR050239">
    <property type="entry name" value="Sigma-70_RNA_pol_init_factors"/>
</dbReference>
<evidence type="ECO:0000256" key="3">
    <source>
        <dbReference type="ARBA" id="ARBA00023125"/>
    </source>
</evidence>
<dbReference type="InterPro" id="IPR007630">
    <property type="entry name" value="RNA_pol_sigma70_r4"/>
</dbReference>